<dbReference type="Proteomes" id="UP000251088">
    <property type="component" value="Unassembled WGS sequence"/>
</dbReference>
<keyword evidence="4" id="KW-1003">Cell membrane</keyword>
<dbReference type="EMBL" id="UAWN01000012">
    <property type="protein sequence ID" value="SQC15072.1"/>
    <property type="molecule type" value="Genomic_DNA"/>
</dbReference>
<comment type="similarity">
    <text evidence="2">Belongs to the ABC transporter superfamily.</text>
</comment>
<dbReference type="PANTHER" id="PTHR43297:SF11">
    <property type="entry name" value="ATPASE COMPONENT OF ABC-TYPE TRANSPORT SYSTEM"/>
    <property type="match status" value="1"/>
</dbReference>
<dbReference type="SMART" id="SM00382">
    <property type="entry name" value="AAA"/>
    <property type="match status" value="1"/>
</dbReference>
<evidence type="ECO:0000256" key="4">
    <source>
        <dbReference type="ARBA" id="ARBA00022475"/>
    </source>
</evidence>
<organism evidence="9 10">
    <name type="scientific">Klebsiella pneumoniae</name>
    <dbReference type="NCBI Taxonomy" id="573"/>
    <lineage>
        <taxon>Bacteria</taxon>
        <taxon>Pseudomonadati</taxon>
        <taxon>Pseudomonadota</taxon>
        <taxon>Gammaproteobacteria</taxon>
        <taxon>Enterobacterales</taxon>
        <taxon>Enterobacteriaceae</taxon>
        <taxon>Klebsiella/Raoultella group</taxon>
        <taxon>Klebsiella</taxon>
        <taxon>Klebsiella pneumoniae complex</taxon>
    </lineage>
</organism>
<keyword evidence="5" id="KW-0547">Nucleotide-binding</keyword>
<dbReference type="SUPFAM" id="SSF52540">
    <property type="entry name" value="P-loop containing nucleoside triphosphate hydrolases"/>
    <property type="match status" value="1"/>
</dbReference>
<evidence type="ECO:0000313" key="9">
    <source>
        <dbReference type="EMBL" id="SQC15072.1"/>
    </source>
</evidence>
<dbReference type="InterPro" id="IPR027417">
    <property type="entry name" value="P-loop_NTPase"/>
</dbReference>
<dbReference type="InterPro" id="IPR050388">
    <property type="entry name" value="ABC_Ni/Peptide_Import"/>
</dbReference>
<dbReference type="Gene3D" id="3.40.50.300">
    <property type="entry name" value="P-loop containing nucleotide triphosphate hydrolases"/>
    <property type="match status" value="1"/>
</dbReference>
<sequence length="268" mass="29476">MLNFSSIYVDHVHYTWFGRQQLSPLLSNINLSVKRGEITALVGGSGEGKSLLLQTALALLPDNLRMRGEIRLEGKAIDSRHCAMLRGNTLCYIPQGVGSLNPLLTVGTQLKRSLHLSGRHTCALALEQQIKHYHLQHDILLKYPRQLSGGMAKRILACNAALGGARYILADEITAWLDEPLTFQLLHQLRDLAAQGAGVLWVTHDLSLAARFADRIVALSHGQISDDMVVNELKDGGGSAALRRQWLALPEHQRLFSDEEMPVQAGGV</sequence>
<comment type="subcellular location">
    <subcellularLocation>
        <location evidence="1">Cell inner membrane</location>
        <topology evidence="1">Peripheral membrane protein</topology>
    </subcellularLocation>
</comment>
<evidence type="ECO:0000313" key="10">
    <source>
        <dbReference type="Proteomes" id="UP000251088"/>
    </source>
</evidence>
<dbReference type="InterPro" id="IPR003439">
    <property type="entry name" value="ABC_transporter-like_ATP-bd"/>
</dbReference>
<accession>A0A2L1BU48</accession>
<dbReference type="Pfam" id="PF00005">
    <property type="entry name" value="ABC_tran"/>
    <property type="match status" value="1"/>
</dbReference>
<dbReference type="RefSeq" id="WP_022615635.1">
    <property type="nucleotide sequence ID" value="NZ_BIHC01000004.1"/>
</dbReference>
<evidence type="ECO:0000259" key="8">
    <source>
        <dbReference type="PROSITE" id="PS50893"/>
    </source>
</evidence>
<dbReference type="InterPro" id="IPR003593">
    <property type="entry name" value="AAA+_ATPase"/>
</dbReference>
<evidence type="ECO:0000256" key="6">
    <source>
        <dbReference type="ARBA" id="ARBA00022840"/>
    </source>
</evidence>
<reference evidence="9 10" key="1">
    <citation type="submission" date="2018-06" db="EMBL/GenBank/DDBJ databases">
        <authorList>
            <consortium name="Pathogen Informatics"/>
            <person name="Doyle S."/>
        </authorList>
    </citation>
    <scope>NUCLEOTIDE SEQUENCE [LARGE SCALE GENOMIC DNA]</scope>
    <source>
        <strain evidence="9 10">NCTC9128</strain>
    </source>
</reference>
<keyword evidence="7" id="KW-0472">Membrane</keyword>
<evidence type="ECO:0000256" key="7">
    <source>
        <dbReference type="ARBA" id="ARBA00023136"/>
    </source>
</evidence>
<dbReference type="GO" id="GO:0005886">
    <property type="term" value="C:plasma membrane"/>
    <property type="evidence" value="ECO:0007669"/>
    <property type="project" value="UniProtKB-SubCell"/>
</dbReference>
<dbReference type="GO" id="GO:0005524">
    <property type="term" value="F:ATP binding"/>
    <property type="evidence" value="ECO:0007669"/>
    <property type="project" value="UniProtKB-KW"/>
</dbReference>
<name>A0A2L1BU48_KLEPN</name>
<keyword evidence="6 9" id="KW-0067">ATP-binding</keyword>
<keyword evidence="9" id="KW-0378">Hydrolase</keyword>
<keyword evidence="3" id="KW-0813">Transport</keyword>
<dbReference type="PANTHER" id="PTHR43297">
    <property type="entry name" value="OLIGOPEPTIDE TRANSPORT ATP-BINDING PROTEIN APPD"/>
    <property type="match status" value="1"/>
</dbReference>
<dbReference type="EC" id="3.6.3.-" evidence="9"/>
<gene>
    <name evidence="9" type="primary">gsiA_13</name>
    <name evidence="9" type="ORF">NCTC9128_03177</name>
</gene>
<dbReference type="PROSITE" id="PS50893">
    <property type="entry name" value="ABC_TRANSPORTER_2"/>
    <property type="match status" value="1"/>
</dbReference>
<protein>
    <submittedName>
        <fullName evidence="9">Peptide ABC transporter ATP-binding protein</fullName>
        <ecNumber evidence="9">3.6.3.-</ecNumber>
    </submittedName>
</protein>
<evidence type="ECO:0000256" key="1">
    <source>
        <dbReference type="ARBA" id="ARBA00004417"/>
    </source>
</evidence>
<feature type="domain" description="ABC transporter" evidence="8">
    <location>
        <begin position="7"/>
        <end position="246"/>
    </location>
</feature>
<dbReference type="GO" id="GO:0016887">
    <property type="term" value="F:ATP hydrolysis activity"/>
    <property type="evidence" value="ECO:0007669"/>
    <property type="project" value="InterPro"/>
</dbReference>
<evidence type="ECO:0000256" key="5">
    <source>
        <dbReference type="ARBA" id="ARBA00022741"/>
    </source>
</evidence>
<evidence type="ECO:0000256" key="3">
    <source>
        <dbReference type="ARBA" id="ARBA00022448"/>
    </source>
</evidence>
<proteinExistence type="inferred from homology"/>
<evidence type="ECO:0000256" key="2">
    <source>
        <dbReference type="ARBA" id="ARBA00005417"/>
    </source>
</evidence>
<dbReference type="AlphaFoldDB" id="A0A2L1BU48"/>